<organism evidence="3 4">
    <name type="scientific">Pararobbsia alpina</name>
    <dbReference type="NCBI Taxonomy" id="621374"/>
    <lineage>
        <taxon>Bacteria</taxon>
        <taxon>Pseudomonadati</taxon>
        <taxon>Pseudomonadota</taxon>
        <taxon>Betaproteobacteria</taxon>
        <taxon>Burkholderiales</taxon>
        <taxon>Burkholderiaceae</taxon>
        <taxon>Pararobbsia</taxon>
    </lineage>
</organism>
<dbReference type="Pfam" id="PF03703">
    <property type="entry name" value="bPH_2"/>
    <property type="match status" value="1"/>
</dbReference>
<name>A0A6S7CMI6_9BURK</name>
<dbReference type="InterPro" id="IPR005182">
    <property type="entry name" value="YdbS-like_PH"/>
</dbReference>
<keyword evidence="4" id="KW-1185">Reference proteome</keyword>
<dbReference type="RefSeq" id="WP_175104271.1">
    <property type="nucleotide sequence ID" value="NZ_CADIKM010000005.1"/>
</dbReference>
<evidence type="ECO:0000256" key="1">
    <source>
        <dbReference type="SAM" id="Phobius"/>
    </source>
</evidence>
<keyword evidence="1" id="KW-0812">Transmembrane</keyword>
<protein>
    <recommendedName>
        <fullName evidence="2">YdbS-like PH domain-containing protein</fullName>
    </recommendedName>
</protein>
<evidence type="ECO:0000259" key="2">
    <source>
        <dbReference type="Pfam" id="PF03703"/>
    </source>
</evidence>
<dbReference type="AlphaFoldDB" id="A0A6S7CMI6"/>
<keyword evidence="1" id="KW-1133">Transmembrane helix</keyword>
<feature type="domain" description="YdbS-like PH" evidence="2">
    <location>
        <begin position="68"/>
        <end position="141"/>
    </location>
</feature>
<sequence>MANQVIFKGAPSQVINIPALFKGSAVVALIFGIHLCTAGYFPFHWQLLFAQIVAVMVGVGLPILKTAFTEIVVDTERITWTQGILRRRVYSLELARIRRVSSVHPWWQGMLGTGSVILMTDDPAHPVRRLPGIRHADQLRTRLEEAVAIRQER</sequence>
<feature type="transmembrane region" description="Helical" evidence="1">
    <location>
        <begin position="20"/>
        <end position="41"/>
    </location>
</feature>
<proteinExistence type="predicted"/>
<evidence type="ECO:0000313" key="4">
    <source>
        <dbReference type="Proteomes" id="UP000494115"/>
    </source>
</evidence>
<keyword evidence="1" id="KW-0472">Membrane</keyword>
<dbReference type="EMBL" id="CADIKM010000005">
    <property type="protein sequence ID" value="CAB3783594.1"/>
    <property type="molecule type" value="Genomic_DNA"/>
</dbReference>
<gene>
    <name evidence="3" type="ORF">LMG28138_01672</name>
</gene>
<feature type="transmembrane region" description="Helical" evidence="1">
    <location>
        <begin position="47"/>
        <end position="68"/>
    </location>
</feature>
<accession>A0A6S7CMI6</accession>
<evidence type="ECO:0000313" key="3">
    <source>
        <dbReference type="EMBL" id="CAB3783594.1"/>
    </source>
</evidence>
<dbReference type="Proteomes" id="UP000494115">
    <property type="component" value="Unassembled WGS sequence"/>
</dbReference>
<reference evidence="3 4" key="1">
    <citation type="submission" date="2020-04" db="EMBL/GenBank/DDBJ databases">
        <authorList>
            <person name="De Canck E."/>
        </authorList>
    </citation>
    <scope>NUCLEOTIDE SEQUENCE [LARGE SCALE GENOMIC DNA]</scope>
    <source>
        <strain evidence="3 4">LMG 28138</strain>
    </source>
</reference>